<proteinExistence type="predicted"/>
<organism evidence="2 3">
    <name type="scientific">Cocos nucifera</name>
    <name type="common">Coconut palm</name>
    <dbReference type="NCBI Taxonomy" id="13894"/>
    <lineage>
        <taxon>Eukaryota</taxon>
        <taxon>Viridiplantae</taxon>
        <taxon>Streptophyta</taxon>
        <taxon>Embryophyta</taxon>
        <taxon>Tracheophyta</taxon>
        <taxon>Spermatophyta</taxon>
        <taxon>Magnoliopsida</taxon>
        <taxon>Liliopsida</taxon>
        <taxon>Arecaceae</taxon>
        <taxon>Arecoideae</taxon>
        <taxon>Cocoseae</taxon>
        <taxon>Attaleinae</taxon>
        <taxon>Cocos</taxon>
    </lineage>
</organism>
<evidence type="ECO:0000313" key="2">
    <source>
        <dbReference type="EMBL" id="KAG1347341.1"/>
    </source>
</evidence>
<reference evidence="2" key="1">
    <citation type="journal article" date="2017" name="Gigascience">
        <title>The genome draft of coconut (Cocos nucifera).</title>
        <authorList>
            <person name="Xiao Y."/>
            <person name="Xu P."/>
            <person name="Fan H."/>
            <person name="Baudouin L."/>
            <person name="Xia W."/>
            <person name="Bocs S."/>
            <person name="Xu J."/>
            <person name="Li Q."/>
            <person name="Guo A."/>
            <person name="Zhou L."/>
            <person name="Li J."/>
            <person name="Wu Y."/>
            <person name="Ma Z."/>
            <person name="Armero A."/>
            <person name="Issali A.E."/>
            <person name="Liu N."/>
            <person name="Peng M."/>
            <person name="Yang Y."/>
        </authorList>
    </citation>
    <scope>NUCLEOTIDE SEQUENCE</scope>
    <source>
        <tissue evidence="2">Spear leaf of Hainan Tall coconut</tissue>
    </source>
</reference>
<feature type="compositionally biased region" description="Polar residues" evidence="1">
    <location>
        <begin position="1"/>
        <end position="20"/>
    </location>
</feature>
<feature type="compositionally biased region" description="Polar residues" evidence="1">
    <location>
        <begin position="31"/>
        <end position="44"/>
    </location>
</feature>
<feature type="compositionally biased region" description="Low complexity" evidence="1">
    <location>
        <begin position="86"/>
        <end position="96"/>
    </location>
</feature>
<protein>
    <submittedName>
        <fullName evidence="2">Uncharacterized protein</fullName>
    </submittedName>
</protein>
<dbReference type="Proteomes" id="UP000797356">
    <property type="component" value="Chromosome 6"/>
</dbReference>
<dbReference type="AlphaFoldDB" id="A0A8K0ID53"/>
<comment type="caution">
    <text evidence="2">The sequence shown here is derived from an EMBL/GenBank/DDBJ whole genome shotgun (WGS) entry which is preliminary data.</text>
</comment>
<keyword evidence="3" id="KW-1185">Reference proteome</keyword>
<sequence>MDKCSIPTSPGQEKPQQAGLSQKKIAKKPSPQKSQGIHATSLVHTGTRFDPLASDSEKHKGESQSMEITIASILPPPKEKRKSKSQKNSSSRGSESPPQQKVIIMENTKEGSAESSKTSAAGIQLRHKVSTGNA</sequence>
<feature type="region of interest" description="Disordered" evidence="1">
    <location>
        <begin position="1"/>
        <end position="134"/>
    </location>
</feature>
<feature type="compositionally biased region" description="Basic residues" evidence="1">
    <location>
        <begin position="125"/>
        <end position="134"/>
    </location>
</feature>
<gene>
    <name evidence="2" type="ORF">COCNU_06G011700</name>
</gene>
<evidence type="ECO:0000313" key="3">
    <source>
        <dbReference type="Proteomes" id="UP000797356"/>
    </source>
</evidence>
<accession>A0A8K0ID53</accession>
<reference evidence="2" key="2">
    <citation type="submission" date="2019-07" db="EMBL/GenBank/DDBJ databases">
        <authorList>
            <person name="Yang Y."/>
            <person name="Bocs S."/>
            <person name="Baudouin L."/>
        </authorList>
    </citation>
    <scope>NUCLEOTIDE SEQUENCE</scope>
    <source>
        <tissue evidence="2">Spear leaf of Hainan Tall coconut</tissue>
    </source>
</reference>
<name>A0A8K0ID53_COCNU</name>
<dbReference type="EMBL" id="CM017877">
    <property type="protein sequence ID" value="KAG1347341.1"/>
    <property type="molecule type" value="Genomic_DNA"/>
</dbReference>
<evidence type="ECO:0000256" key="1">
    <source>
        <dbReference type="SAM" id="MobiDB-lite"/>
    </source>
</evidence>